<dbReference type="InterPro" id="IPR014710">
    <property type="entry name" value="RmlC-like_jellyroll"/>
</dbReference>
<evidence type="ECO:0000259" key="4">
    <source>
        <dbReference type="Pfam" id="PF02678"/>
    </source>
</evidence>
<dbReference type="AlphaFoldDB" id="K6VVH3"/>
<dbReference type="eggNOG" id="COG1741">
    <property type="taxonomic scope" value="Bacteria"/>
</dbReference>
<dbReference type="InterPro" id="IPR011051">
    <property type="entry name" value="RmlC_Cupin_sf"/>
</dbReference>
<name>K6VVH3_9MICO</name>
<feature type="domain" description="Pirin N-terminal" evidence="4">
    <location>
        <begin position="59"/>
        <end position="142"/>
    </location>
</feature>
<dbReference type="InterPro" id="IPR003829">
    <property type="entry name" value="Pirin_N_dom"/>
</dbReference>
<protein>
    <recommendedName>
        <fullName evidence="8">Pirin C-terminal domain-containing protein</fullName>
    </recommendedName>
</protein>
<dbReference type="STRING" id="100225.SAMN05421595_3113"/>
<proteinExistence type="inferred from homology"/>
<dbReference type="Pfam" id="PF05726">
    <property type="entry name" value="Pirin_C"/>
    <property type="match status" value="1"/>
</dbReference>
<evidence type="ECO:0000256" key="1">
    <source>
        <dbReference type="ARBA" id="ARBA00008416"/>
    </source>
</evidence>
<comment type="caution">
    <text evidence="6">The sequence shown here is derived from an EMBL/GenBank/DDBJ whole genome shotgun (WGS) entry which is preliminary data.</text>
</comment>
<dbReference type="SUPFAM" id="SSF51182">
    <property type="entry name" value="RmlC-like cupins"/>
    <property type="match status" value="1"/>
</dbReference>
<evidence type="ECO:0000256" key="2">
    <source>
        <dbReference type="RuleBase" id="RU003457"/>
    </source>
</evidence>
<dbReference type="RefSeq" id="WP_006504103.1">
    <property type="nucleotide sequence ID" value="NZ_BAGZ01000023.1"/>
</dbReference>
<dbReference type="OrthoDB" id="9780903at2"/>
<comment type="similarity">
    <text evidence="1 2">Belongs to the pirin family.</text>
</comment>
<evidence type="ECO:0000313" key="7">
    <source>
        <dbReference type="Proteomes" id="UP000008495"/>
    </source>
</evidence>
<gene>
    <name evidence="6" type="ORF">AUCHE_23_00050</name>
</gene>
<reference evidence="6 7" key="1">
    <citation type="submission" date="2012-08" db="EMBL/GenBank/DDBJ databases">
        <title>Whole genome shotgun sequence of Austwickia chelonae NBRC 105200.</title>
        <authorList>
            <person name="Yoshida I."/>
            <person name="Hosoyama A."/>
            <person name="Tsuchikane K."/>
            <person name="Katsumata H."/>
            <person name="Ando Y."/>
            <person name="Ohji S."/>
            <person name="Hamada M."/>
            <person name="Tamura T."/>
            <person name="Yamazoe A."/>
            <person name="Yamazaki S."/>
            <person name="Fujita N."/>
        </authorList>
    </citation>
    <scope>NUCLEOTIDE SEQUENCE [LARGE SCALE GENOMIC DNA]</scope>
    <source>
        <strain evidence="6 7">NBRC 105200</strain>
    </source>
</reference>
<accession>K6VVH3</accession>
<dbReference type="PANTHER" id="PTHR13903">
    <property type="entry name" value="PIRIN-RELATED"/>
    <property type="match status" value="1"/>
</dbReference>
<feature type="domain" description="Pirin C-terminal" evidence="5">
    <location>
        <begin position="220"/>
        <end position="314"/>
    </location>
</feature>
<dbReference type="Pfam" id="PF02678">
    <property type="entry name" value="Pirin"/>
    <property type="match status" value="1"/>
</dbReference>
<organism evidence="6 7">
    <name type="scientific">Austwickia chelonae NBRC 105200</name>
    <dbReference type="NCBI Taxonomy" id="1184607"/>
    <lineage>
        <taxon>Bacteria</taxon>
        <taxon>Bacillati</taxon>
        <taxon>Actinomycetota</taxon>
        <taxon>Actinomycetes</taxon>
        <taxon>Micrococcales</taxon>
        <taxon>Dermatophilaceae</taxon>
        <taxon>Austwickia</taxon>
    </lineage>
</organism>
<dbReference type="PANTHER" id="PTHR13903:SF8">
    <property type="entry name" value="PIRIN"/>
    <property type="match status" value="1"/>
</dbReference>
<feature type="region of interest" description="Disordered" evidence="3">
    <location>
        <begin position="1"/>
        <end position="62"/>
    </location>
</feature>
<sequence length="350" mass="37490">MDPIRLVVSPRHATDNGRRRAPGRTGPGDEPASPPAEGDTGESFRPADRSGGHAGLPTRRTLPERRLTAIGAWCLLEDFGDPNTRPTLLETVAYPEAGIQSVTWPVDGLIRRQDSLGTDVVMRHGTVCIGTAGSGITVAESGVDDPRGGRHARRFLHGVRLAAALPPHARDIEPGCQEITDPPQLNTPTMRATVLVGSLAGPHSEVRSPAQVHTPLTAADITLTTGTERLTLDPLQEHGVLLIDGEVAVNRTPIRVGDLAYVPVGREQVDLATHAGCRVILLGGTPFDHEFILWWNIVAGSHDEIVAARTSWQDDDGHFGRAPLGAVRAVAPPIPPVRLRPRRGSLRHRG</sequence>
<keyword evidence="7" id="KW-1185">Reference proteome</keyword>
<dbReference type="InterPro" id="IPR008778">
    <property type="entry name" value="Pirin_C_dom"/>
</dbReference>
<dbReference type="Gene3D" id="2.60.120.10">
    <property type="entry name" value="Jelly Rolls"/>
    <property type="match status" value="2"/>
</dbReference>
<evidence type="ECO:0000256" key="3">
    <source>
        <dbReference type="SAM" id="MobiDB-lite"/>
    </source>
</evidence>
<dbReference type="EMBL" id="BAGZ01000023">
    <property type="protein sequence ID" value="GAB79345.1"/>
    <property type="molecule type" value="Genomic_DNA"/>
</dbReference>
<evidence type="ECO:0000259" key="5">
    <source>
        <dbReference type="Pfam" id="PF05726"/>
    </source>
</evidence>
<dbReference type="InterPro" id="IPR012093">
    <property type="entry name" value="Pirin"/>
</dbReference>
<dbReference type="Proteomes" id="UP000008495">
    <property type="component" value="Unassembled WGS sequence"/>
</dbReference>
<evidence type="ECO:0000313" key="6">
    <source>
        <dbReference type="EMBL" id="GAB79345.1"/>
    </source>
</evidence>
<evidence type="ECO:0008006" key="8">
    <source>
        <dbReference type="Google" id="ProtNLM"/>
    </source>
</evidence>